<keyword evidence="2" id="KW-0449">Lipoprotein</keyword>
<evidence type="ECO:0000313" key="2">
    <source>
        <dbReference type="EMBL" id="MBO8439415.1"/>
    </source>
</evidence>
<feature type="chain" id="PRO_5037198257" evidence="1">
    <location>
        <begin position="26"/>
        <end position="199"/>
    </location>
</feature>
<proteinExistence type="predicted"/>
<reference evidence="2" key="1">
    <citation type="submission" date="2020-10" db="EMBL/GenBank/DDBJ databases">
        <authorList>
            <person name="Gilroy R."/>
        </authorList>
    </citation>
    <scope>NUCLEOTIDE SEQUENCE</scope>
    <source>
        <strain evidence="2">3924</strain>
    </source>
</reference>
<evidence type="ECO:0000256" key="1">
    <source>
        <dbReference type="SAM" id="SignalP"/>
    </source>
</evidence>
<keyword evidence="1" id="KW-0732">Signal</keyword>
<comment type="caution">
    <text evidence="2">The sequence shown here is derived from an EMBL/GenBank/DDBJ whole genome shotgun (WGS) entry which is preliminary data.</text>
</comment>
<organism evidence="2 3">
    <name type="scientific">Candidatus Aphodosoma intestinipullorum</name>
    <dbReference type="NCBI Taxonomy" id="2840674"/>
    <lineage>
        <taxon>Bacteria</taxon>
        <taxon>Pseudomonadati</taxon>
        <taxon>Bacteroidota</taxon>
        <taxon>Bacteroidia</taxon>
        <taxon>Bacteroidales</taxon>
        <taxon>Candidatus Aphodosoma</taxon>
    </lineage>
</organism>
<accession>A0A940DIA9</accession>
<dbReference type="Proteomes" id="UP000712007">
    <property type="component" value="Unassembled WGS sequence"/>
</dbReference>
<feature type="signal peptide" evidence="1">
    <location>
        <begin position="1"/>
        <end position="25"/>
    </location>
</feature>
<protein>
    <submittedName>
        <fullName evidence="2">Gliding motility lipoprotein GldD</fullName>
    </submittedName>
</protein>
<sequence>METRMMRRIRVYVAALAAMLLPAGCSQPPMPRPYAYFRIDLPEHAYTRCDVFSHCEFDMSAYAVANRREEQWAGKYDEWYNLDYPSLNGTIHLSYKKITPETFQTVSEESYTLAYKHTIRADAIEESLYANDTARAFGILYEMSGNAASPVQFFISDSTRHFIRGALYFNALPNPDSIAPVSTYVEQDIIRLIESLEWK</sequence>
<name>A0A940DIA9_9BACT</name>
<dbReference type="InterPro" id="IPR019850">
    <property type="entry name" value="GldD-like"/>
</dbReference>
<reference evidence="2" key="2">
    <citation type="journal article" date="2021" name="PeerJ">
        <title>Extensive microbial diversity within the chicken gut microbiome revealed by metagenomics and culture.</title>
        <authorList>
            <person name="Gilroy R."/>
            <person name="Ravi A."/>
            <person name="Getino M."/>
            <person name="Pursley I."/>
            <person name="Horton D.L."/>
            <person name="Alikhan N.F."/>
            <person name="Baker D."/>
            <person name="Gharbi K."/>
            <person name="Hall N."/>
            <person name="Watson M."/>
            <person name="Adriaenssens E.M."/>
            <person name="Foster-Nyarko E."/>
            <person name="Jarju S."/>
            <person name="Secka A."/>
            <person name="Antonio M."/>
            <person name="Oren A."/>
            <person name="Chaudhuri R.R."/>
            <person name="La Ragione R."/>
            <person name="Hildebrand F."/>
            <person name="Pallen M.J."/>
        </authorList>
    </citation>
    <scope>NUCLEOTIDE SEQUENCE</scope>
    <source>
        <strain evidence="2">3924</strain>
    </source>
</reference>
<dbReference type="AlphaFoldDB" id="A0A940DIA9"/>
<dbReference type="EMBL" id="JADIMV010000040">
    <property type="protein sequence ID" value="MBO8439415.1"/>
    <property type="molecule type" value="Genomic_DNA"/>
</dbReference>
<evidence type="ECO:0000313" key="3">
    <source>
        <dbReference type="Proteomes" id="UP000712007"/>
    </source>
</evidence>
<gene>
    <name evidence="2" type="ORF">IAC51_02070</name>
</gene>
<dbReference type="Pfam" id="PF25593">
    <property type="entry name" value="GldD_lipo"/>
    <property type="match status" value="1"/>
</dbReference>